<accession>A0A9P7ZQ51</accession>
<protein>
    <submittedName>
        <fullName evidence="1">Uncharacterized protein</fullName>
    </submittedName>
</protein>
<comment type="caution">
    <text evidence="1">The sequence shown here is derived from an EMBL/GenBank/DDBJ whole genome shotgun (WGS) entry which is preliminary data.</text>
</comment>
<sequence>MRETWSPDPLLQHCKGPRTHGPQLPLLVEVGILEQLLKTALGNAMWLLAVRRRLDREHGVVAPITPADQSRQNTFGGEGVGLDVRHGLLLLLVGELVDNGVKDVGEIVQAVDNGLAVVNEAFQVRGGRGGLRILGAVETVKLLLGHPDRQPQVLKDLHQAGNVELNVRELASAVTLLVRHAVGLNDTGDQSGRILHAGAQRVQRRDETGKNSLDSVFPVWVNFFNKFQGRLGALKDRLECLPQPGLVRVVHLVAPLVVRKHGGDVLKDLRALGLVFLIVALGPAHHVVDGDVDAALLARRLVALGLGLSGNVLEQLRALGLVVLALTLGPTQHVVPRDGDAALVVFGLLQFRPLVVDGMEDVLGGEIGTVVRSLVAGGLAGLASLVLSNNLLVNTSLLNGISLLGSVGRLTDGLAIVLADTDGLAVVLVVTLATRTHATLDLALAEVVHKLEQKLGVVFLKVGNLVLMTLPLAQIWLLQVVQDVGAWACFLAFIREDHHIDSLRHGLIAGNADDAGRGHWQGRSHCNGKVWMHFGSLVGDRVVL</sequence>
<dbReference type="EMBL" id="MU251248">
    <property type="protein sequence ID" value="KAG9256253.1"/>
    <property type="molecule type" value="Genomic_DNA"/>
</dbReference>
<dbReference type="GeneID" id="70291187"/>
<reference evidence="1" key="1">
    <citation type="journal article" date="2021" name="IMA Fungus">
        <title>Genomic characterization of three marine fungi, including Emericellopsis atlantica sp. nov. with signatures of a generalist lifestyle and marine biomass degradation.</title>
        <authorList>
            <person name="Hagestad O.C."/>
            <person name="Hou L."/>
            <person name="Andersen J.H."/>
            <person name="Hansen E.H."/>
            <person name="Altermark B."/>
            <person name="Li C."/>
            <person name="Kuhnert E."/>
            <person name="Cox R.J."/>
            <person name="Crous P.W."/>
            <person name="Spatafora J.W."/>
            <person name="Lail K."/>
            <person name="Amirebrahimi M."/>
            <person name="Lipzen A."/>
            <person name="Pangilinan J."/>
            <person name="Andreopoulos W."/>
            <person name="Hayes R.D."/>
            <person name="Ng V."/>
            <person name="Grigoriev I.V."/>
            <person name="Jackson S.A."/>
            <person name="Sutton T.D.S."/>
            <person name="Dobson A.D.W."/>
            <person name="Rama T."/>
        </authorList>
    </citation>
    <scope>NUCLEOTIDE SEQUENCE</scope>
    <source>
        <strain evidence="1">TS7</strain>
    </source>
</reference>
<dbReference type="RefSeq" id="XP_046120177.1">
    <property type="nucleotide sequence ID" value="XM_046260284.1"/>
</dbReference>
<dbReference type="AlphaFoldDB" id="A0A9P7ZQ51"/>
<evidence type="ECO:0000313" key="2">
    <source>
        <dbReference type="Proteomes" id="UP000887229"/>
    </source>
</evidence>
<proteinExistence type="predicted"/>
<name>A0A9P7ZQ51_9HYPO</name>
<gene>
    <name evidence="1" type="ORF">F5Z01DRAFT_502579</name>
</gene>
<organism evidence="1 2">
    <name type="scientific">Emericellopsis atlantica</name>
    <dbReference type="NCBI Taxonomy" id="2614577"/>
    <lineage>
        <taxon>Eukaryota</taxon>
        <taxon>Fungi</taxon>
        <taxon>Dikarya</taxon>
        <taxon>Ascomycota</taxon>
        <taxon>Pezizomycotina</taxon>
        <taxon>Sordariomycetes</taxon>
        <taxon>Hypocreomycetidae</taxon>
        <taxon>Hypocreales</taxon>
        <taxon>Bionectriaceae</taxon>
        <taxon>Emericellopsis</taxon>
    </lineage>
</organism>
<evidence type="ECO:0000313" key="1">
    <source>
        <dbReference type="EMBL" id="KAG9256253.1"/>
    </source>
</evidence>
<keyword evidence="2" id="KW-1185">Reference proteome</keyword>
<dbReference type="Proteomes" id="UP000887229">
    <property type="component" value="Unassembled WGS sequence"/>
</dbReference>